<feature type="region of interest" description="Disordered" evidence="3">
    <location>
        <begin position="113"/>
        <end position="198"/>
    </location>
</feature>
<dbReference type="PANTHER" id="PTHR48025:SF1">
    <property type="entry name" value="RRM DOMAIN-CONTAINING PROTEIN"/>
    <property type="match status" value="1"/>
</dbReference>
<protein>
    <submittedName>
        <fullName evidence="5">13975_t:CDS:1</fullName>
    </submittedName>
</protein>
<evidence type="ECO:0000256" key="1">
    <source>
        <dbReference type="ARBA" id="ARBA00022884"/>
    </source>
</evidence>
<feature type="compositionally biased region" description="Basic residues" evidence="3">
    <location>
        <begin position="128"/>
        <end position="162"/>
    </location>
</feature>
<dbReference type="PANTHER" id="PTHR48025">
    <property type="entry name" value="OS02G0815200 PROTEIN"/>
    <property type="match status" value="1"/>
</dbReference>
<keyword evidence="1 2" id="KW-0694">RNA-binding</keyword>
<evidence type="ECO:0000256" key="3">
    <source>
        <dbReference type="SAM" id="MobiDB-lite"/>
    </source>
</evidence>
<feature type="domain" description="RRM" evidence="4">
    <location>
        <begin position="35"/>
        <end position="111"/>
    </location>
</feature>
<proteinExistence type="predicted"/>
<feature type="region of interest" description="Disordered" evidence="3">
    <location>
        <begin position="281"/>
        <end position="307"/>
    </location>
</feature>
<dbReference type="EMBL" id="CAJVPV010004514">
    <property type="protein sequence ID" value="CAG8574794.1"/>
    <property type="molecule type" value="Genomic_DNA"/>
</dbReference>
<evidence type="ECO:0000256" key="2">
    <source>
        <dbReference type="PROSITE-ProRule" id="PRU00176"/>
    </source>
</evidence>
<feature type="domain" description="RRM" evidence="4">
    <location>
        <begin position="200"/>
        <end position="276"/>
    </location>
</feature>
<evidence type="ECO:0000259" key="4">
    <source>
        <dbReference type="PROSITE" id="PS50102"/>
    </source>
</evidence>
<dbReference type="InterPro" id="IPR000504">
    <property type="entry name" value="RRM_dom"/>
</dbReference>
<reference evidence="5" key="1">
    <citation type="submission" date="2021-06" db="EMBL/GenBank/DDBJ databases">
        <authorList>
            <person name="Kallberg Y."/>
            <person name="Tangrot J."/>
            <person name="Rosling A."/>
        </authorList>
    </citation>
    <scope>NUCLEOTIDE SEQUENCE</scope>
    <source>
        <strain evidence="5">CL551</strain>
    </source>
</reference>
<dbReference type="PROSITE" id="PS50102">
    <property type="entry name" value="RRM"/>
    <property type="match status" value="2"/>
</dbReference>
<feature type="compositionally biased region" description="Low complexity" evidence="3">
    <location>
        <begin position="180"/>
        <end position="191"/>
    </location>
</feature>
<comment type="caution">
    <text evidence="5">The sequence shown here is derived from an EMBL/GenBank/DDBJ whole genome shotgun (WGS) entry which is preliminary data.</text>
</comment>
<evidence type="ECO:0000313" key="6">
    <source>
        <dbReference type="Proteomes" id="UP000789342"/>
    </source>
</evidence>
<dbReference type="Proteomes" id="UP000789342">
    <property type="component" value="Unassembled WGS sequence"/>
</dbReference>
<feature type="compositionally biased region" description="Low complexity" evidence="3">
    <location>
        <begin position="9"/>
        <end position="21"/>
    </location>
</feature>
<feature type="compositionally biased region" description="Polar residues" evidence="3">
    <location>
        <begin position="114"/>
        <end position="124"/>
    </location>
</feature>
<gene>
    <name evidence="5" type="ORF">AMORRO_LOCUS6643</name>
</gene>
<dbReference type="SUPFAM" id="SSF54928">
    <property type="entry name" value="RNA-binding domain, RBD"/>
    <property type="match status" value="2"/>
</dbReference>
<accession>A0A9N9BN51</accession>
<dbReference type="SMART" id="SM00360">
    <property type="entry name" value="RRM"/>
    <property type="match status" value="2"/>
</dbReference>
<dbReference type="InterPro" id="IPR050502">
    <property type="entry name" value="Euk_RNA-bind_prot"/>
</dbReference>
<dbReference type="InterPro" id="IPR012677">
    <property type="entry name" value="Nucleotide-bd_a/b_plait_sf"/>
</dbReference>
<name>A0A9N9BN51_9GLOM</name>
<dbReference type="Pfam" id="PF00076">
    <property type="entry name" value="RRM_1"/>
    <property type="match status" value="2"/>
</dbReference>
<keyword evidence="6" id="KW-1185">Reference proteome</keyword>
<organism evidence="5 6">
    <name type="scientific">Acaulospora morrowiae</name>
    <dbReference type="NCBI Taxonomy" id="94023"/>
    <lineage>
        <taxon>Eukaryota</taxon>
        <taxon>Fungi</taxon>
        <taxon>Fungi incertae sedis</taxon>
        <taxon>Mucoromycota</taxon>
        <taxon>Glomeromycotina</taxon>
        <taxon>Glomeromycetes</taxon>
        <taxon>Diversisporales</taxon>
        <taxon>Acaulosporaceae</taxon>
        <taxon>Acaulospora</taxon>
    </lineage>
</organism>
<dbReference type="InterPro" id="IPR035979">
    <property type="entry name" value="RBD_domain_sf"/>
</dbReference>
<dbReference type="AlphaFoldDB" id="A0A9N9BN51"/>
<sequence length="307" mass="33609">MAEEEKTVTAITTDNTLAETTNTEEEKAQEEEPRCKVFVGNLAFQTSEQQLSDFFSKTGKVVNANIITRGTRSLGYGFVTLETEEDANKVVEELNKKDLDGRQINVEVAKPKTENTAPSNNYWNSGARRGRGRYGFRRGRGRGRARGRGRGRNGWQSRRRFGGRAGDESGDAHADNNESTTANATDAPTTNGSNAENESSRMFVANLPFSVDDNGLKEIFKDYDVVSAHVVRRRGGRSKGFGFVDLANEDEQTRALEGLKNVDSEGRELVIKVALSGHHIRSGGDAEKVEAPTTSADEKKEVAAASE</sequence>
<feature type="region of interest" description="Disordered" evidence="3">
    <location>
        <begin position="1"/>
        <end position="33"/>
    </location>
</feature>
<feature type="compositionally biased region" description="Basic and acidic residues" evidence="3">
    <location>
        <begin position="24"/>
        <end position="33"/>
    </location>
</feature>
<evidence type="ECO:0000313" key="5">
    <source>
        <dbReference type="EMBL" id="CAG8574794.1"/>
    </source>
</evidence>
<dbReference type="OrthoDB" id="439808at2759"/>
<dbReference type="GO" id="GO:0005634">
    <property type="term" value="C:nucleus"/>
    <property type="evidence" value="ECO:0007669"/>
    <property type="project" value="TreeGrafter"/>
</dbReference>
<dbReference type="GO" id="GO:0003729">
    <property type="term" value="F:mRNA binding"/>
    <property type="evidence" value="ECO:0007669"/>
    <property type="project" value="TreeGrafter"/>
</dbReference>
<dbReference type="Gene3D" id="3.30.70.330">
    <property type="match status" value="2"/>
</dbReference>
<feature type="compositionally biased region" description="Basic and acidic residues" evidence="3">
    <location>
        <begin position="165"/>
        <end position="176"/>
    </location>
</feature>
<feature type="compositionally biased region" description="Basic and acidic residues" evidence="3">
    <location>
        <begin position="282"/>
        <end position="307"/>
    </location>
</feature>